<reference evidence="3 4" key="1">
    <citation type="journal article" date="2011" name="Int. J. Syst. Evol. Microbiol.">
        <title>Ochrobactrum pecoris sp. nov., isolated from farm animals.</title>
        <authorList>
            <person name="Kampfer P."/>
            <person name="Huber B."/>
            <person name="Busse H.J."/>
            <person name="Scholz H.C."/>
            <person name="Tomaso H."/>
            <person name="Hotzel H."/>
            <person name="Melzer F."/>
        </authorList>
    </citation>
    <scope>NUCLEOTIDE SEQUENCE [LARGE SCALE GENOMIC DNA]</scope>
    <source>
        <strain evidence="3 4">08RB2639</strain>
    </source>
</reference>
<reference evidence="2 5" key="3">
    <citation type="submission" date="2020-08" db="EMBL/GenBank/DDBJ databases">
        <title>Genomic Encyclopedia of Type Strains, Phase IV (KMG-IV): sequencing the most valuable type-strain genomes for metagenomic binning, comparative biology and taxonomic classification.</title>
        <authorList>
            <person name="Goeker M."/>
        </authorList>
    </citation>
    <scope>NUCLEOTIDE SEQUENCE [LARGE SCALE GENOMIC DNA]</scope>
    <source>
        <strain evidence="2 5">DSM 23868</strain>
    </source>
</reference>
<comment type="caution">
    <text evidence="3">The sequence shown here is derived from an EMBL/GenBank/DDBJ whole genome shotgun (WGS) entry which is preliminary data.</text>
</comment>
<feature type="domain" description="TniQ" evidence="1">
    <location>
        <begin position="13"/>
        <end position="144"/>
    </location>
</feature>
<sequence>MKQALKELAWHHRLEEREPAIGFASRLANLNGRPLGRFLRDMHIVPRNLDRSDEDAIKDVSVLGNASFLALLKYSPRHVDDHFWQVGSQKLKRLTVNRTYFSVCPDCIQDDIGRFDGPKSARPWLRVSWMLSHYRMCNAHQRLLVSLQPCRKPFEPFDFSITIADNWSYIQKALPAKPLARSPFQDWFTRRLDGIVDRNNWLDDVELYAAAEFCEELGLSALYPSKVRSTDLQPEDWIVAANEGYQLASEGSVSVENLLKDLTAREKRSKGTWGARDTLGRAYGLLQKHHKNSAYAKFRDLFATFTIENIPIKPGVTVLGHKLDVRKVHTIHTSALASGTHALTMRKLFEREGFAQDQDNLVDHRTTVEAEQIQEIVEKLKTALSAPQVERITGIPKLHLRAFISLGYLSTITGSEKRSYAKHRISPDVIEPFMTKLFANAVEVDNPTPRQVPISTARLMATARLEQVLTLIMEDKLKWKGRPPGERNYNTLLLDADEITQLVRGDEERSGLTKIELLDFIPGIAREAVNPLIQAGELEVVEEFSPAARRLVPVISRKSADEFKRKYVSLGELCQETGLHHKQVRSSLRKVGVSEALDREKFRCFFYFRDAVEVEDGIQS</sequence>
<evidence type="ECO:0000313" key="5">
    <source>
        <dbReference type="Proteomes" id="UP000553980"/>
    </source>
</evidence>
<organism evidence="3 4">
    <name type="scientific">Brucella pecoris</name>
    <dbReference type="NCBI Taxonomy" id="867683"/>
    <lineage>
        <taxon>Bacteria</taxon>
        <taxon>Pseudomonadati</taxon>
        <taxon>Pseudomonadota</taxon>
        <taxon>Alphaproteobacteria</taxon>
        <taxon>Hyphomicrobiales</taxon>
        <taxon>Brucellaceae</taxon>
        <taxon>Brucella/Ochrobactrum group</taxon>
        <taxon>Brucella</taxon>
    </lineage>
</organism>
<evidence type="ECO:0000313" key="3">
    <source>
        <dbReference type="EMBL" id="TNV11286.1"/>
    </source>
</evidence>
<dbReference type="AlphaFoldDB" id="A0A5C5CL31"/>
<dbReference type="Proteomes" id="UP000313390">
    <property type="component" value="Unassembled WGS sequence"/>
</dbReference>
<accession>A0A5C5CL31</accession>
<evidence type="ECO:0000259" key="1">
    <source>
        <dbReference type="Pfam" id="PF06527"/>
    </source>
</evidence>
<dbReference type="Pfam" id="PF06527">
    <property type="entry name" value="TniQ"/>
    <property type="match status" value="1"/>
</dbReference>
<protein>
    <recommendedName>
        <fullName evidence="1">TniQ domain-containing protein</fullName>
    </recommendedName>
</protein>
<reference evidence="3" key="2">
    <citation type="submission" date="2019-06" db="EMBL/GenBank/DDBJ databases">
        <authorList>
            <person name="Hu M."/>
        </authorList>
    </citation>
    <scope>NUCLEOTIDE SEQUENCE</scope>
    <source>
        <strain evidence="3">08RB2639</strain>
    </source>
</reference>
<dbReference type="Proteomes" id="UP000553980">
    <property type="component" value="Unassembled WGS sequence"/>
</dbReference>
<proteinExistence type="predicted"/>
<dbReference type="OrthoDB" id="7595282at2"/>
<name>A0A5C5CL31_9HYPH</name>
<keyword evidence="5" id="KW-1185">Reference proteome</keyword>
<evidence type="ECO:0000313" key="4">
    <source>
        <dbReference type="Proteomes" id="UP000313390"/>
    </source>
</evidence>
<gene>
    <name evidence="3" type="ORF">FIB18_14010</name>
    <name evidence="2" type="ORF">GGQ79_003312</name>
</gene>
<dbReference type="InterPro" id="IPR009492">
    <property type="entry name" value="TniQ"/>
</dbReference>
<dbReference type="EMBL" id="JACIEX010000007">
    <property type="protein sequence ID" value="MBB4094777.1"/>
    <property type="molecule type" value="Genomic_DNA"/>
</dbReference>
<dbReference type="EMBL" id="VEWK01000007">
    <property type="protein sequence ID" value="TNV11286.1"/>
    <property type="molecule type" value="Genomic_DNA"/>
</dbReference>
<evidence type="ECO:0000313" key="2">
    <source>
        <dbReference type="EMBL" id="MBB4094777.1"/>
    </source>
</evidence>
<dbReference type="RefSeq" id="WP_140021305.1">
    <property type="nucleotide sequence ID" value="NZ_JACIEX010000007.1"/>
</dbReference>